<gene>
    <name evidence="1" type="ORF">Adt_29776</name>
</gene>
<dbReference type="AlphaFoldDB" id="A0ABD1R9C9"/>
<organism evidence="1 2">
    <name type="scientific">Abeliophyllum distichum</name>
    <dbReference type="NCBI Taxonomy" id="126358"/>
    <lineage>
        <taxon>Eukaryota</taxon>
        <taxon>Viridiplantae</taxon>
        <taxon>Streptophyta</taxon>
        <taxon>Embryophyta</taxon>
        <taxon>Tracheophyta</taxon>
        <taxon>Spermatophyta</taxon>
        <taxon>Magnoliopsida</taxon>
        <taxon>eudicotyledons</taxon>
        <taxon>Gunneridae</taxon>
        <taxon>Pentapetalae</taxon>
        <taxon>asterids</taxon>
        <taxon>lamiids</taxon>
        <taxon>Lamiales</taxon>
        <taxon>Oleaceae</taxon>
        <taxon>Forsythieae</taxon>
        <taxon>Abeliophyllum</taxon>
    </lineage>
</organism>
<comment type="caution">
    <text evidence="1">The sequence shown here is derived from an EMBL/GenBank/DDBJ whole genome shotgun (WGS) entry which is preliminary data.</text>
</comment>
<dbReference type="Proteomes" id="UP001604336">
    <property type="component" value="Unassembled WGS sequence"/>
</dbReference>
<protein>
    <submittedName>
        <fullName evidence="1">Uncharacterized protein</fullName>
    </submittedName>
</protein>
<accession>A0ABD1R9C9</accession>
<keyword evidence="2" id="KW-1185">Reference proteome</keyword>
<evidence type="ECO:0000313" key="2">
    <source>
        <dbReference type="Proteomes" id="UP001604336"/>
    </source>
</evidence>
<evidence type="ECO:0000313" key="1">
    <source>
        <dbReference type="EMBL" id="KAL2485020.1"/>
    </source>
</evidence>
<reference evidence="2" key="1">
    <citation type="submission" date="2024-07" db="EMBL/GenBank/DDBJ databases">
        <title>Two chromosome-level genome assemblies of Korean endemic species Abeliophyllum distichum and Forsythia ovata (Oleaceae).</title>
        <authorList>
            <person name="Jang H."/>
        </authorList>
    </citation>
    <scope>NUCLEOTIDE SEQUENCE [LARGE SCALE GENOMIC DNA]</scope>
</reference>
<name>A0ABD1R9C9_9LAMI</name>
<sequence>MFGMPIGGGGDGVAVAAAAEVRRSLEMEAVCEGGRRPTYENYGSQWAGGEEITKVLEDYFGGIFRSGQPSEEELVAGSTGIRARLSETVIEWLENPFTGKDIWTALECMGLTKAPE</sequence>
<dbReference type="EMBL" id="JBFOLK010000009">
    <property type="protein sequence ID" value="KAL2485020.1"/>
    <property type="molecule type" value="Genomic_DNA"/>
</dbReference>
<proteinExistence type="predicted"/>